<proteinExistence type="predicted"/>
<feature type="region of interest" description="Disordered" evidence="1">
    <location>
        <begin position="19"/>
        <end position="70"/>
    </location>
</feature>
<sequence length="96" mass="10846">MAFPALLLHVYRSGPWRATDHQSPYPLKGGSRGPEYLRPHRGQWSHPRNPQGVNPCHVHASTSPSPICPDSARWSPAQVTGWAWELPRDWLPPVPR</sequence>
<accession>A0ABV5G2B9</accession>
<evidence type="ECO:0000313" key="2">
    <source>
        <dbReference type="EMBL" id="MFB9073080.1"/>
    </source>
</evidence>
<protein>
    <submittedName>
        <fullName evidence="2">Uncharacterized protein</fullName>
    </submittedName>
</protein>
<gene>
    <name evidence="2" type="ORF">ACFFX0_18470</name>
</gene>
<dbReference type="Proteomes" id="UP001589575">
    <property type="component" value="Unassembled WGS sequence"/>
</dbReference>
<organism evidence="2 3">
    <name type="scientific">Citricoccus parietis</name>
    <dbReference type="NCBI Taxonomy" id="592307"/>
    <lineage>
        <taxon>Bacteria</taxon>
        <taxon>Bacillati</taxon>
        <taxon>Actinomycetota</taxon>
        <taxon>Actinomycetes</taxon>
        <taxon>Micrococcales</taxon>
        <taxon>Micrococcaceae</taxon>
        <taxon>Citricoccus</taxon>
    </lineage>
</organism>
<evidence type="ECO:0000256" key="1">
    <source>
        <dbReference type="SAM" id="MobiDB-lite"/>
    </source>
</evidence>
<name>A0ABV5G2B9_9MICC</name>
<keyword evidence="3" id="KW-1185">Reference proteome</keyword>
<evidence type="ECO:0000313" key="3">
    <source>
        <dbReference type="Proteomes" id="UP001589575"/>
    </source>
</evidence>
<reference evidence="2 3" key="1">
    <citation type="submission" date="2024-09" db="EMBL/GenBank/DDBJ databases">
        <authorList>
            <person name="Sun Q."/>
            <person name="Mori K."/>
        </authorList>
    </citation>
    <scope>NUCLEOTIDE SEQUENCE [LARGE SCALE GENOMIC DNA]</scope>
    <source>
        <strain evidence="2 3">CCM 7609</strain>
    </source>
</reference>
<dbReference type="EMBL" id="JBHMFI010000001">
    <property type="protein sequence ID" value="MFB9073080.1"/>
    <property type="molecule type" value="Genomic_DNA"/>
</dbReference>
<comment type="caution">
    <text evidence="2">The sequence shown here is derived from an EMBL/GenBank/DDBJ whole genome shotgun (WGS) entry which is preliminary data.</text>
</comment>